<reference evidence="4" key="1">
    <citation type="submission" date="2022-11" db="UniProtKB">
        <authorList>
            <consortium name="WormBaseParasite"/>
        </authorList>
    </citation>
    <scope>IDENTIFICATION</scope>
</reference>
<evidence type="ECO:0000313" key="3">
    <source>
        <dbReference type="Proteomes" id="UP000887566"/>
    </source>
</evidence>
<organism evidence="3 4">
    <name type="scientific">Plectus sambesii</name>
    <dbReference type="NCBI Taxonomy" id="2011161"/>
    <lineage>
        <taxon>Eukaryota</taxon>
        <taxon>Metazoa</taxon>
        <taxon>Ecdysozoa</taxon>
        <taxon>Nematoda</taxon>
        <taxon>Chromadorea</taxon>
        <taxon>Plectida</taxon>
        <taxon>Plectina</taxon>
        <taxon>Plectoidea</taxon>
        <taxon>Plectidae</taxon>
        <taxon>Plectus</taxon>
    </lineage>
</organism>
<dbReference type="PANTHER" id="PTHR12187">
    <property type="entry name" value="AGAP000124-PA"/>
    <property type="match status" value="1"/>
</dbReference>
<accession>A0A914UXV8</accession>
<sequence length="717" mass="80324">MSSVEASSIVEVPVTIQTKLVGNILAFWDCTVESAQLKVDETATCLVILERSTVQLCDPTKTLPFRFSLSFEKDPTVFYFSTFTAEERDEWMLMMSGASREIAQAQVDELVERVTALSVPQGGRVSVATSSGEVASSDRNAPPGLDEKLLAPILTAPIKRVHHFVLPTPNGPSRKIACEEWMYESKLSIVLPTQLLKLYRRWSQELKAEFDERLQYLPTSWHEVRQWHIRQLSANIEYYNEALEFLDAYSGPHFRSSVERLRVAFASVPINLHVQRFCVNSDESGDWQSFDALTSGCCAAVPLRFQNGGLRRLRGMLEGGLSCAEAIDSSLDARFWSRRSVLLELKQRVGSLSVEVERNWTGEPDKFNNGRAGFYLLSELKELRGIINDWTATFPGVGGAVEEMVHTELHYHCQLRSDVVLSQALTTVCTSVLARIVLLPESASLSFIESWPKLGPLFNICSLLSCHGDDKGMMEDMSEAWRLVRQIARFRFVRSFSSVAQTCIPLVEGTRAELIISIPLADNLFKRLPQCLADGALFRVMTVFWNVGINYEASFVQTMGDPSLERHINLEALADIVAYVDLFRQFKPKESALVHMVADLTQSVQACPSNKNIKIIKMSVALTRTLGGISLISCKSGKDRTAMAVTLEEGHILRENCGVTEQQLAEMVVALRRDGVRRENCRKNVGKPLYSFSPLQMPFMPKEMRPPAGTYGQQIQS</sequence>
<dbReference type="AlphaFoldDB" id="A0A914UXV8"/>
<dbReference type="PANTHER" id="PTHR12187:SF11">
    <property type="entry name" value="PHOSPHATIDYLINOSITOL-3,4-BISPHOSPHATE 4-PHOSPHATASE"/>
    <property type="match status" value="1"/>
</dbReference>
<proteinExistence type="predicted"/>
<name>A0A914UXV8_9BILA</name>
<dbReference type="GO" id="GO:0005737">
    <property type="term" value="C:cytoplasm"/>
    <property type="evidence" value="ECO:0007669"/>
    <property type="project" value="TreeGrafter"/>
</dbReference>
<evidence type="ECO:0000256" key="2">
    <source>
        <dbReference type="ARBA" id="ARBA00023098"/>
    </source>
</evidence>
<dbReference type="Proteomes" id="UP000887566">
    <property type="component" value="Unplaced"/>
</dbReference>
<keyword evidence="1" id="KW-0378">Hydrolase</keyword>
<keyword evidence="3" id="KW-1185">Reference proteome</keyword>
<keyword evidence="2" id="KW-0443">Lipid metabolism</keyword>
<dbReference type="WBParaSite" id="PSAMB.scaffold132size74629.g2716.t1">
    <property type="protein sequence ID" value="PSAMB.scaffold132size74629.g2716.t1"/>
    <property type="gene ID" value="PSAMB.scaffold132size74629.g2716"/>
</dbReference>
<dbReference type="GO" id="GO:0016316">
    <property type="term" value="F:phosphatidylinositol-3,4-bisphosphate 4-phosphatase activity"/>
    <property type="evidence" value="ECO:0007669"/>
    <property type="project" value="InterPro"/>
</dbReference>
<dbReference type="SUPFAM" id="SSF50729">
    <property type="entry name" value="PH domain-like"/>
    <property type="match status" value="1"/>
</dbReference>
<evidence type="ECO:0000256" key="1">
    <source>
        <dbReference type="ARBA" id="ARBA00022801"/>
    </source>
</evidence>
<dbReference type="InterPro" id="IPR039034">
    <property type="entry name" value="INPP4"/>
</dbReference>
<evidence type="ECO:0000313" key="4">
    <source>
        <dbReference type="WBParaSite" id="PSAMB.scaffold132size74629.g2716.t1"/>
    </source>
</evidence>
<protein>
    <submittedName>
        <fullName evidence="4">PH domain-containing protein</fullName>
    </submittedName>
</protein>